<feature type="region of interest" description="Disordered" evidence="1">
    <location>
        <begin position="424"/>
        <end position="496"/>
    </location>
</feature>
<gene>
    <name evidence="3" type="primary">znf703_2</name>
    <name evidence="3" type="ORF">g.77286</name>
</gene>
<dbReference type="Pfam" id="PF08711">
    <property type="entry name" value="Med26"/>
    <property type="match status" value="1"/>
</dbReference>
<feature type="compositionally biased region" description="Polar residues" evidence="1">
    <location>
        <begin position="467"/>
        <end position="476"/>
    </location>
</feature>
<dbReference type="PANTHER" id="PTHR47292">
    <property type="entry name" value="TRANSCRIPTION ELONGATION FACTOR (TFIIS) FAMILY PROTEIN-RELATED"/>
    <property type="match status" value="1"/>
</dbReference>
<dbReference type="SUPFAM" id="SSF47676">
    <property type="entry name" value="Conserved domain common to transcription factors TFIIS, elongin A, CRSP70"/>
    <property type="match status" value="1"/>
</dbReference>
<dbReference type="EMBL" id="GDJX01000525">
    <property type="protein sequence ID" value="JAT67411.1"/>
    <property type="molecule type" value="Transcribed_RNA"/>
</dbReference>
<feature type="region of interest" description="Disordered" evidence="1">
    <location>
        <begin position="291"/>
        <end position="354"/>
    </location>
</feature>
<proteinExistence type="predicted"/>
<organism evidence="3">
    <name type="scientific">Anthurium amnicola</name>
    <dbReference type="NCBI Taxonomy" id="1678845"/>
    <lineage>
        <taxon>Eukaryota</taxon>
        <taxon>Viridiplantae</taxon>
        <taxon>Streptophyta</taxon>
        <taxon>Embryophyta</taxon>
        <taxon>Tracheophyta</taxon>
        <taxon>Spermatophyta</taxon>
        <taxon>Magnoliopsida</taxon>
        <taxon>Liliopsida</taxon>
        <taxon>Araceae</taxon>
        <taxon>Pothoideae</taxon>
        <taxon>Potheae</taxon>
        <taxon>Anthurium</taxon>
    </lineage>
</organism>
<feature type="compositionally biased region" description="Polar residues" evidence="1">
    <location>
        <begin position="487"/>
        <end position="496"/>
    </location>
</feature>
<feature type="region of interest" description="Disordered" evidence="1">
    <location>
        <begin position="608"/>
        <end position="683"/>
    </location>
</feature>
<feature type="compositionally biased region" description="Basic and acidic residues" evidence="1">
    <location>
        <begin position="456"/>
        <end position="466"/>
    </location>
</feature>
<reference evidence="3" key="1">
    <citation type="submission" date="2015-07" db="EMBL/GenBank/DDBJ databases">
        <title>Transcriptome Assembly of Anthurium amnicola.</title>
        <authorList>
            <person name="Suzuki J."/>
        </authorList>
    </citation>
    <scope>NUCLEOTIDE SEQUENCE</scope>
</reference>
<evidence type="ECO:0000313" key="3">
    <source>
        <dbReference type="EMBL" id="JAT67411.1"/>
    </source>
</evidence>
<protein>
    <submittedName>
        <fullName evidence="3">Zinc finger protein 703</fullName>
    </submittedName>
</protein>
<name>A0A1D1ZKQ7_9ARAE</name>
<feature type="compositionally biased region" description="Low complexity" evidence="1">
    <location>
        <begin position="614"/>
        <end position="628"/>
    </location>
</feature>
<evidence type="ECO:0000256" key="1">
    <source>
        <dbReference type="SAM" id="MobiDB-lite"/>
    </source>
</evidence>
<feature type="compositionally biased region" description="Basic and acidic residues" evidence="1">
    <location>
        <begin position="319"/>
        <end position="354"/>
    </location>
</feature>
<dbReference type="Gene3D" id="1.20.930.10">
    <property type="entry name" value="Conserved domain common to transcription factors TFIIS, elongin A, CRSP70"/>
    <property type="match status" value="1"/>
</dbReference>
<dbReference type="AlphaFoldDB" id="A0A1D1ZKQ7"/>
<feature type="compositionally biased region" description="Low complexity" evidence="1">
    <location>
        <begin position="661"/>
        <end position="679"/>
    </location>
</feature>
<feature type="compositionally biased region" description="Basic and acidic residues" evidence="1">
    <location>
        <begin position="629"/>
        <end position="645"/>
    </location>
</feature>
<sequence length="914" mass="99077">MPLEDFFTLTEMKDGLATLPRVEELLSVMKIHKDSYSDNLGDASRQWTTVASILSATENKDCLNHFVQLNGLLFLNCWLEEAQRWDVNNSDYVDELINAMLGALDRLPVDKEKSSASGIGLTIKHLLCYSSHSIQERVRTLLNKWDHAGDTDLRCQNVEEHETSCDDESKPSTKIRMAENVQSINPAPEVPTSDKDAGDIVKIYSDSSSVDTIKEGKLSSSHISPHHNLHSSDVYVVSGEISSLASSIVSYPCQESFGVAKESVCPAARVASAGTCISSISGGKFFDDGSDISSKKDVSDGPNEMETEESMKEFSPTKSLERERHTGSEMETSFHKDDIGTAGDSKEVESDPKSKVRRGLDSIISCAAFKPEVDASISETDRRSEIGLGYSEIDALDVARQVAIEVEREVVGYREPFCSSPEGILRGKKLDSGSPDIAESNDEKPVSGQLNVNEPPCRKDLSEESVRNSSRTSEIVNNKDAHELESPKSSLIQESGNNADKKMCDFDLNEDIYPEEADCSIGSAPNQNIKISVPIPVAASKGSPGLPVIPIHFQGTLGWRGSAATSAFRPASPWRASDGEKTVSGPKQRSNFLRIDLNVVEDDIAADQLEKQTPVSSSIPSSESSMEVSSRRAERLKLDLNRLGDEDTLPDQSPFWRPHLRNANRSPSPASSSSSRQPSMKYFDLNDNPSLFDACGSNSHSKASQERSTYGSYMVNDSVTTTMGLRMLVEQKVLVNETPQPFFGNGLFVDPAISVRGPVPYHPMPPPSFGHNGLIMGPAISIPSTFCGPGPIPYMIDSRGTTVIPQILGSVGLRGAPSARAPFVMNLVGAPSGLNAAGVSQPTLDLNSGTTAAGGEGKTVGNYKHFMQGSSVLMEEQMRSASQPAGLGMALKRKEPDCGWEPCTFGYKQVTSWQ</sequence>
<feature type="domain" description="TFIIS N-terminal" evidence="2">
    <location>
        <begin position="100"/>
        <end position="145"/>
    </location>
</feature>
<accession>A0A1D1ZKQ7</accession>
<dbReference type="PANTHER" id="PTHR47292:SF1">
    <property type="entry name" value="TRANSCRIPTION ELONGATION FACTOR (TFIIS) FAMILY PROTEIN"/>
    <property type="match status" value="1"/>
</dbReference>
<dbReference type="InterPro" id="IPR035441">
    <property type="entry name" value="TFIIS/LEDGF_dom_sf"/>
</dbReference>
<feature type="compositionally biased region" description="Basic and acidic residues" evidence="1">
    <location>
        <begin position="477"/>
        <end position="486"/>
    </location>
</feature>
<evidence type="ECO:0000259" key="2">
    <source>
        <dbReference type="Pfam" id="PF08711"/>
    </source>
</evidence>
<dbReference type="InterPro" id="IPR017923">
    <property type="entry name" value="TFIIS_N"/>
</dbReference>